<comment type="caution">
    <text evidence="2">The sequence shown here is derived from an EMBL/GenBank/DDBJ whole genome shotgun (WGS) entry which is preliminary data.</text>
</comment>
<organism evidence="2 3">
    <name type="scientific">Aureobasidium uvarum</name>
    <dbReference type="NCBI Taxonomy" id="2773716"/>
    <lineage>
        <taxon>Eukaryota</taxon>
        <taxon>Fungi</taxon>
        <taxon>Dikarya</taxon>
        <taxon>Ascomycota</taxon>
        <taxon>Pezizomycotina</taxon>
        <taxon>Dothideomycetes</taxon>
        <taxon>Dothideomycetidae</taxon>
        <taxon>Dothideales</taxon>
        <taxon>Saccotheciaceae</taxon>
        <taxon>Aureobasidium</taxon>
    </lineage>
</organism>
<keyword evidence="3" id="KW-1185">Reference proteome</keyword>
<reference evidence="2" key="1">
    <citation type="submission" date="2020-06" db="EMBL/GenBank/DDBJ databases">
        <authorList>
            <person name="Onetto C."/>
        </authorList>
    </citation>
    <scope>NUCLEOTIDE SEQUENCE</scope>
</reference>
<feature type="region of interest" description="Disordered" evidence="1">
    <location>
        <begin position="72"/>
        <end position="95"/>
    </location>
</feature>
<evidence type="ECO:0000313" key="3">
    <source>
        <dbReference type="Proteomes" id="UP000745764"/>
    </source>
</evidence>
<sequence length="309" mass="34292">MPLSSSHWDTEHSLIALIDQTTQDPTRKHQRVQAIKQILAYQHQFQIQNMSPPHQPFLPSLITPTQVDMLHRDNPYAGSGQSRASSAHSTRATVGQHTTTYSNMSSVPTASCNAGAEQNRLPSYVSDPSTSELVSPIFPSNANISQTMPPPRPDLEHMIVSVNRQKRASDDMQWTTQFPLENLRNSTMSNDAFSISQLSYSRLVGEISDNLRSQVEEEGLSIVWVMSAIEQLGVVRDNGSLRAAVLDHQNTEKHTIQLYVVREKFINSKTFILPKVASPSTNILSPEVNQQDNTPRQTSAATFGRASSS</sequence>
<evidence type="ECO:0000313" key="2">
    <source>
        <dbReference type="EMBL" id="CAD0110279.1"/>
    </source>
</evidence>
<proteinExistence type="predicted"/>
<dbReference type="Proteomes" id="UP000745764">
    <property type="component" value="Unassembled WGS sequence"/>
</dbReference>
<evidence type="ECO:0000256" key="1">
    <source>
        <dbReference type="SAM" id="MobiDB-lite"/>
    </source>
</evidence>
<feature type="region of interest" description="Disordered" evidence="1">
    <location>
        <begin position="285"/>
        <end position="309"/>
    </location>
</feature>
<dbReference type="EMBL" id="CAINUL010000006">
    <property type="protein sequence ID" value="CAD0110279.1"/>
    <property type="molecule type" value="Genomic_DNA"/>
</dbReference>
<dbReference type="OrthoDB" id="3892858at2759"/>
<gene>
    <name evidence="2" type="ORF">AWRI4620_LOCUS4534</name>
</gene>
<dbReference type="AlphaFoldDB" id="A0A9N8KNZ1"/>
<protein>
    <submittedName>
        <fullName evidence="2">Uncharacterized protein</fullName>
    </submittedName>
</protein>
<name>A0A9N8KNZ1_9PEZI</name>
<accession>A0A9N8KNZ1</accession>
<feature type="compositionally biased region" description="Low complexity" evidence="1">
    <location>
        <begin position="82"/>
        <end position="93"/>
    </location>
</feature>